<feature type="transmembrane region" description="Helical" evidence="1">
    <location>
        <begin position="91"/>
        <end position="108"/>
    </location>
</feature>
<sequence>MNEINIRKKVDILMTFLITYFFIISISFNIFNFQQSFENYFMLTLIMIIAVISYYTNVTFSLIVTLIVDFIYMSVKLYLNLTGNITVEFNTYYWIITIPITALIVSLMSKNIVLLQEKVIALEEENSRLIMIDEYTGIRNDKAIMMELPIYMNISKRHNLPLTLIMVKVKFADKLKRILGRKKYLELLVQTCDILKKALREEDVKYILNESTLAFITITNEDGAKVVKKRFRENVNNADFIQYSLYENVKLDIQMGSCTFDKSIKDSMEFLIKAEKEIEYDIQE</sequence>
<dbReference type="InterPro" id="IPR043128">
    <property type="entry name" value="Rev_trsase/Diguanyl_cyclase"/>
</dbReference>
<evidence type="ECO:0000313" key="8">
    <source>
        <dbReference type="Proteomes" id="UP000476820"/>
    </source>
</evidence>
<evidence type="ECO:0000313" key="3">
    <source>
        <dbReference type="EMBL" id="NFA42680.1"/>
    </source>
</evidence>
<evidence type="ECO:0000313" key="4">
    <source>
        <dbReference type="EMBL" id="NFF88982.1"/>
    </source>
</evidence>
<dbReference type="AlphaFoldDB" id="A0A0C2SDI3"/>
<dbReference type="InterPro" id="IPR029787">
    <property type="entry name" value="Nucleotide_cyclase"/>
</dbReference>
<keyword evidence="1" id="KW-0472">Membrane</keyword>
<dbReference type="OrthoDB" id="2157599at2"/>
<comment type="caution">
    <text evidence="4">The sequence shown here is derived from an EMBL/GenBank/DDBJ whole genome shotgun (WGS) entry which is preliminary data.</text>
</comment>
<dbReference type="Proteomes" id="UP000472355">
    <property type="component" value="Unassembled WGS sequence"/>
</dbReference>
<keyword evidence="1" id="KW-0812">Transmembrane</keyword>
<evidence type="ECO:0000256" key="1">
    <source>
        <dbReference type="SAM" id="Phobius"/>
    </source>
</evidence>
<gene>
    <name evidence="3" type="ORF">EXM65_08870</name>
    <name evidence="4" type="ORF">FC774_14100</name>
    <name evidence="5" type="ORF">FDB51_11110</name>
</gene>
<evidence type="ECO:0000313" key="5">
    <source>
        <dbReference type="EMBL" id="NFN35661.1"/>
    </source>
</evidence>
<dbReference type="SUPFAM" id="SSF55073">
    <property type="entry name" value="Nucleotide cyclase"/>
    <property type="match status" value="1"/>
</dbReference>
<dbReference type="EMBL" id="SGKU01000020">
    <property type="protein sequence ID" value="NFA42680.1"/>
    <property type="molecule type" value="Genomic_DNA"/>
</dbReference>
<dbReference type="Gene3D" id="3.30.70.270">
    <property type="match status" value="1"/>
</dbReference>
<dbReference type="Pfam" id="PF00990">
    <property type="entry name" value="GGDEF"/>
    <property type="match status" value="1"/>
</dbReference>
<evidence type="ECO:0000313" key="6">
    <source>
        <dbReference type="Proteomes" id="UP000472355"/>
    </source>
</evidence>
<dbReference type="Proteomes" id="UP000476820">
    <property type="component" value="Unassembled WGS sequence"/>
</dbReference>
<feature type="transmembrane region" description="Helical" evidence="1">
    <location>
        <begin position="12"/>
        <end position="31"/>
    </location>
</feature>
<dbReference type="Proteomes" id="UP000473681">
    <property type="component" value="Unassembled WGS sequence"/>
</dbReference>
<evidence type="ECO:0000259" key="2">
    <source>
        <dbReference type="Pfam" id="PF00990"/>
    </source>
</evidence>
<organism evidence="4 8">
    <name type="scientific">Clostridium botulinum</name>
    <dbReference type="NCBI Taxonomy" id="1491"/>
    <lineage>
        <taxon>Bacteria</taxon>
        <taxon>Bacillati</taxon>
        <taxon>Bacillota</taxon>
        <taxon>Clostridia</taxon>
        <taxon>Eubacteriales</taxon>
        <taxon>Clostridiaceae</taxon>
        <taxon>Clostridium</taxon>
    </lineage>
</organism>
<evidence type="ECO:0000313" key="7">
    <source>
        <dbReference type="Proteomes" id="UP000473681"/>
    </source>
</evidence>
<dbReference type="EMBL" id="SWVK01000014">
    <property type="protein sequence ID" value="NFN35661.1"/>
    <property type="molecule type" value="Genomic_DNA"/>
</dbReference>
<proteinExistence type="predicted"/>
<name>A0A0C2SDI3_CLOBO</name>
<dbReference type="RefSeq" id="WP_012451729.1">
    <property type="nucleotide sequence ID" value="NZ_CP010520.1"/>
</dbReference>
<keyword evidence="1" id="KW-1133">Transmembrane helix</keyword>
<dbReference type="EMBL" id="SWOV01000046">
    <property type="protein sequence ID" value="NFF88982.1"/>
    <property type="molecule type" value="Genomic_DNA"/>
</dbReference>
<reference evidence="3 6" key="1">
    <citation type="submission" date="2019-02" db="EMBL/GenBank/DDBJ databases">
        <title>Genome sequencing of Clostridium botulinum clinical isolates.</title>
        <authorList>
            <person name="Brunt J."/>
            <person name="Van Vliet A.H.M."/>
            <person name="Stringer S.C."/>
            <person name="Grant K.A."/>
            <person name="Carter A.C."/>
            <person name="Peck M.W."/>
        </authorList>
    </citation>
    <scope>NUCLEOTIDE SEQUENCE [LARGE SCALE GENOMIC DNA]</scope>
    <source>
        <strain evidence="3 6">H113700579</strain>
    </source>
</reference>
<dbReference type="InterPro" id="IPR000160">
    <property type="entry name" value="GGDEF_dom"/>
</dbReference>
<reference evidence="7 8" key="2">
    <citation type="submission" date="2019-04" db="EMBL/GenBank/DDBJ databases">
        <title>Genome sequencing of Clostridium botulinum Groups I-IV and Clostridium butyricum.</title>
        <authorList>
            <person name="Brunt J."/>
            <person name="Van Vliet A.H.M."/>
            <person name="Stringer S.C."/>
            <person name="Carter A.T."/>
            <person name="Peck M.W."/>
        </authorList>
    </citation>
    <scope>NUCLEOTIDE SEQUENCE [LARGE SCALE GENOMIC DNA]</scope>
    <source>
        <strain evidence="4 8">1605</strain>
        <strain evidence="5 7">CB-K-33E</strain>
    </source>
</reference>
<feature type="domain" description="GGDEF" evidence="2">
    <location>
        <begin position="131"/>
        <end position="274"/>
    </location>
</feature>
<accession>A0A0C2SDI3</accession>
<protein>
    <submittedName>
        <fullName evidence="4">GGDEF domain-containing protein</fullName>
    </submittedName>
</protein>